<feature type="transmembrane region" description="Helical" evidence="12">
    <location>
        <begin position="364"/>
        <end position="386"/>
    </location>
</feature>
<feature type="transmembrane region" description="Helical" evidence="12">
    <location>
        <begin position="155"/>
        <end position="175"/>
    </location>
</feature>
<gene>
    <name evidence="13" type="primary">sglT_2</name>
    <name evidence="13" type="ORF">Poly51_55100</name>
</gene>
<evidence type="ECO:0000313" key="14">
    <source>
        <dbReference type="Proteomes" id="UP000318288"/>
    </source>
</evidence>
<keyword evidence="8" id="KW-0406">Ion transport</keyword>
<dbReference type="AlphaFoldDB" id="A0A5C6ECB1"/>
<dbReference type="GO" id="GO:0005886">
    <property type="term" value="C:plasma membrane"/>
    <property type="evidence" value="ECO:0007669"/>
    <property type="project" value="UniProtKB-SubCell"/>
</dbReference>
<feature type="transmembrane region" description="Helical" evidence="12">
    <location>
        <begin position="398"/>
        <end position="418"/>
    </location>
</feature>
<dbReference type="EMBL" id="SJPW01000008">
    <property type="protein sequence ID" value="TWU46115.1"/>
    <property type="molecule type" value="Genomic_DNA"/>
</dbReference>
<dbReference type="PANTHER" id="PTHR42985">
    <property type="entry name" value="SODIUM-COUPLED MONOCARBOXYLATE TRANSPORTER"/>
    <property type="match status" value="1"/>
</dbReference>
<dbReference type="PROSITE" id="PS50283">
    <property type="entry name" value="NA_SOLUT_SYMP_3"/>
    <property type="match status" value="1"/>
</dbReference>
<feature type="transmembrane region" description="Helical" evidence="12">
    <location>
        <begin position="264"/>
        <end position="286"/>
    </location>
</feature>
<keyword evidence="6 12" id="KW-1133">Transmembrane helix</keyword>
<proteinExistence type="inferred from homology"/>
<evidence type="ECO:0000256" key="1">
    <source>
        <dbReference type="ARBA" id="ARBA00004651"/>
    </source>
</evidence>
<dbReference type="OrthoDB" id="9803348at2"/>
<dbReference type="InterPro" id="IPR001734">
    <property type="entry name" value="Na/solute_symporter"/>
</dbReference>
<feature type="transmembrane region" description="Helical" evidence="12">
    <location>
        <begin position="468"/>
        <end position="487"/>
    </location>
</feature>
<accession>A0A5C6ECB1</accession>
<dbReference type="RefSeq" id="WP_146461797.1">
    <property type="nucleotide sequence ID" value="NZ_SJPW01000008.1"/>
</dbReference>
<feature type="transmembrane region" description="Helical" evidence="12">
    <location>
        <begin position="72"/>
        <end position="92"/>
    </location>
</feature>
<keyword evidence="3" id="KW-0813">Transport</keyword>
<keyword evidence="14" id="KW-1185">Reference proteome</keyword>
<protein>
    <submittedName>
        <fullName evidence="13">Sodium/glucose cotransporter</fullName>
    </submittedName>
</protein>
<feature type="transmembrane region" description="Helical" evidence="12">
    <location>
        <begin position="182"/>
        <end position="206"/>
    </location>
</feature>
<evidence type="ECO:0000256" key="11">
    <source>
        <dbReference type="RuleBase" id="RU362091"/>
    </source>
</evidence>
<dbReference type="GO" id="GO:0015293">
    <property type="term" value="F:symporter activity"/>
    <property type="evidence" value="ECO:0007669"/>
    <property type="project" value="TreeGrafter"/>
</dbReference>
<evidence type="ECO:0000256" key="8">
    <source>
        <dbReference type="ARBA" id="ARBA00023065"/>
    </source>
</evidence>
<dbReference type="Pfam" id="PF00474">
    <property type="entry name" value="SSF"/>
    <property type="match status" value="1"/>
</dbReference>
<reference evidence="13 14" key="1">
    <citation type="submission" date="2019-02" db="EMBL/GenBank/DDBJ databases">
        <title>Deep-cultivation of Planctomycetes and their phenomic and genomic characterization uncovers novel biology.</title>
        <authorList>
            <person name="Wiegand S."/>
            <person name="Jogler M."/>
            <person name="Boedeker C."/>
            <person name="Pinto D."/>
            <person name="Vollmers J."/>
            <person name="Rivas-Marin E."/>
            <person name="Kohn T."/>
            <person name="Peeters S.H."/>
            <person name="Heuer A."/>
            <person name="Rast P."/>
            <person name="Oberbeckmann S."/>
            <person name="Bunk B."/>
            <person name="Jeske O."/>
            <person name="Meyerdierks A."/>
            <person name="Storesund J.E."/>
            <person name="Kallscheuer N."/>
            <person name="Luecker S."/>
            <person name="Lage O.M."/>
            <person name="Pohl T."/>
            <person name="Merkel B.J."/>
            <person name="Hornburger P."/>
            <person name="Mueller R.-W."/>
            <person name="Bruemmer F."/>
            <person name="Labrenz M."/>
            <person name="Spormann A.M."/>
            <person name="Op Den Camp H."/>
            <person name="Overmann J."/>
            <person name="Amann R."/>
            <person name="Jetten M.S.M."/>
            <person name="Mascher T."/>
            <person name="Medema M.H."/>
            <person name="Devos D.P."/>
            <person name="Kaster A.-K."/>
            <person name="Ovreas L."/>
            <person name="Rohde M."/>
            <person name="Galperin M.Y."/>
            <person name="Jogler C."/>
        </authorList>
    </citation>
    <scope>NUCLEOTIDE SEQUENCE [LARGE SCALE GENOMIC DNA]</scope>
    <source>
        <strain evidence="13 14">Poly51</strain>
    </source>
</reference>
<feature type="transmembrane region" description="Helical" evidence="12">
    <location>
        <begin position="425"/>
        <end position="445"/>
    </location>
</feature>
<evidence type="ECO:0000256" key="5">
    <source>
        <dbReference type="ARBA" id="ARBA00022692"/>
    </source>
</evidence>
<feature type="transmembrane region" description="Helical" evidence="12">
    <location>
        <begin position="6"/>
        <end position="24"/>
    </location>
</feature>
<evidence type="ECO:0000256" key="4">
    <source>
        <dbReference type="ARBA" id="ARBA00022475"/>
    </source>
</evidence>
<name>A0A5C6ECB1_9BACT</name>
<organism evidence="13 14">
    <name type="scientific">Rubripirellula tenax</name>
    <dbReference type="NCBI Taxonomy" id="2528015"/>
    <lineage>
        <taxon>Bacteria</taxon>
        <taxon>Pseudomonadati</taxon>
        <taxon>Planctomycetota</taxon>
        <taxon>Planctomycetia</taxon>
        <taxon>Pirellulales</taxon>
        <taxon>Pirellulaceae</taxon>
        <taxon>Rubripirellula</taxon>
    </lineage>
</organism>
<keyword evidence="10" id="KW-0739">Sodium transport</keyword>
<dbReference type="GO" id="GO:0006814">
    <property type="term" value="P:sodium ion transport"/>
    <property type="evidence" value="ECO:0007669"/>
    <property type="project" value="UniProtKB-KW"/>
</dbReference>
<feature type="transmembrane region" description="Helical" evidence="12">
    <location>
        <begin position="532"/>
        <end position="549"/>
    </location>
</feature>
<dbReference type="Proteomes" id="UP000318288">
    <property type="component" value="Unassembled WGS sequence"/>
</dbReference>
<comment type="similarity">
    <text evidence="2 11">Belongs to the sodium:solute symporter (SSF) (TC 2.A.21) family.</text>
</comment>
<feature type="transmembrane region" description="Helical" evidence="12">
    <location>
        <begin position="306"/>
        <end position="333"/>
    </location>
</feature>
<evidence type="ECO:0000256" key="10">
    <source>
        <dbReference type="ARBA" id="ARBA00023201"/>
    </source>
</evidence>
<feature type="transmembrane region" description="Helical" evidence="12">
    <location>
        <begin position="555"/>
        <end position="574"/>
    </location>
</feature>
<dbReference type="PANTHER" id="PTHR42985:SF40">
    <property type="entry name" value="LD47995P-RELATED"/>
    <property type="match status" value="1"/>
</dbReference>
<evidence type="ECO:0000256" key="3">
    <source>
        <dbReference type="ARBA" id="ARBA00022448"/>
    </source>
</evidence>
<dbReference type="Gene3D" id="1.20.1730.10">
    <property type="entry name" value="Sodium/glucose cotransporter"/>
    <property type="match status" value="1"/>
</dbReference>
<evidence type="ECO:0000256" key="9">
    <source>
        <dbReference type="ARBA" id="ARBA00023136"/>
    </source>
</evidence>
<evidence type="ECO:0000256" key="7">
    <source>
        <dbReference type="ARBA" id="ARBA00023053"/>
    </source>
</evidence>
<keyword evidence="4" id="KW-1003">Cell membrane</keyword>
<feature type="transmembrane region" description="Helical" evidence="12">
    <location>
        <begin position="226"/>
        <end position="243"/>
    </location>
</feature>
<evidence type="ECO:0000256" key="12">
    <source>
        <dbReference type="SAM" id="Phobius"/>
    </source>
</evidence>
<comment type="caution">
    <text evidence="13">The sequence shown here is derived from an EMBL/GenBank/DDBJ whole genome shotgun (WGS) entry which is preliminary data.</text>
</comment>
<evidence type="ECO:0000256" key="6">
    <source>
        <dbReference type="ARBA" id="ARBA00022989"/>
    </source>
</evidence>
<evidence type="ECO:0000256" key="2">
    <source>
        <dbReference type="ARBA" id="ARBA00006434"/>
    </source>
</evidence>
<evidence type="ECO:0000313" key="13">
    <source>
        <dbReference type="EMBL" id="TWU46115.1"/>
    </source>
</evidence>
<comment type="subcellular location">
    <subcellularLocation>
        <location evidence="1">Cell membrane</location>
        <topology evidence="1">Multi-pass membrane protein</topology>
    </subcellularLocation>
</comment>
<keyword evidence="5 12" id="KW-0812">Transmembrane</keyword>
<sequence>MLTVYDYVVIAFFFLFMLALGPIFKHYSKDDSDYFRGGGQMLWWMVGGSAFMTQFSAWTFTGAASKAYEDGALVALIFFANAVGFFINYVWFAPRFRRMRIVSPIESVRERFGPVNEQVFTWLQIPMSLVYAAIWLNGLAVFAAAVFGFDMTQTIWVVGIVVIVLSVAGGSWAIVAGDFVQLLILMAVSIVTAVMVLGHADIGGVSGLIEKVPSHHFHWTQAARPQIIWFWIIATFLKQFLILNNMQDSYRYLGVKNENQARKAALLASVLMLVGPLIWFIPPMAARVLSPDLSVDFPTLKNPAEASYIFAAMKVLPVGMMGLLVCGLFAATISSMDSGLNRNAGIFVRCFYQRVRPNTSSKQLMVVGQIVSGLFGVMIIFIAIYISKLEDLDLFNAMLLFSGLIAIPYVIPLVWGMIIKNTPPWSGWSTVVIGLTVSLAIKNFIDPVWFGEMCSFDSEMSSRELNDYYYFFGIFANAVICSGWFLFTSLFNKTSSREHVERVDKFFVAMRTPIDFQKEVGEAKDEVQSRTLAVLCFIYGGFVGLMALVPNLPSGRIAFLFCGGLIGGVGFLLYRASKSKNDS</sequence>
<dbReference type="InterPro" id="IPR051163">
    <property type="entry name" value="Sodium:Solute_Symporter_SSF"/>
</dbReference>
<keyword evidence="9 12" id="KW-0472">Membrane</keyword>
<dbReference type="InterPro" id="IPR038377">
    <property type="entry name" value="Na/Glc_symporter_sf"/>
</dbReference>
<feature type="transmembrane region" description="Helical" evidence="12">
    <location>
        <begin position="129"/>
        <end position="149"/>
    </location>
</feature>
<keyword evidence="7" id="KW-0915">Sodium</keyword>